<accession>A0A0F9KTA2</accession>
<reference evidence="1" key="1">
    <citation type="journal article" date="2015" name="Nature">
        <title>Complex archaea that bridge the gap between prokaryotes and eukaryotes.</title>
        <authorList>
            <person name="Spang A."/>
            <person name="Saw J.H."/>
            <person name="Jorgensen S.L."/>
            <person name="Zaremba-Niedzwiedzka K."/>
            <person name="Martijn J."/>
            <person name="Lind A.E."/>
            <person name="van Eijk R."/>
            <person name="Schleper C."/>
            <person name="Guy L."/>
            <person name="Ettema T.J."/>
        </authorList>
    </citation>
    <scope>NUCLEOTIDE SEQUENCE</scope>
</reference>
<organism evidence="1">
    <name type="scientific">marine sediment metagenome</name>
    <dbReference type="NCBI Taxonomy" id="412755"/>
    <lineage>
        <taxon>unclassified sequences</taxon>
        <taxon>metagenomes</taxon>
        <taxon>ecological metagenomes</taxon>
    </lineage>
</organism>
<evidence type="ECO:0000313" key="1">
    <source>
        <dbReference type="EMBL" id="KKM84928.1"/>
    </source>
</evidence>
<name>A0A0F9KTA2_9ZZZZ</name>
<gene>
    <name evidence="1" type="ORF">LCGC14_1294220</name>
</gene>
<dbReference type="EMBL" id="LAZR01007491">
    <property type="protein sequence ID" value="KKM84928.1"/>
    <property type="molecule type" value="Genomic_DNA"/>
</dbReference>
<protein>
    <submittedName>
        <fullName evidence="1">Uncharacterized protein</fullName>
    </submittedName>
</protein>
<proteinExistence type="predicted"/>
<sequence length="413" mass="44999">MTTWGTSKSLFARFEVGQNWEDLLAKFEVGQGSRDLEAVLVVRGSNSADLSAKTRIYRVGSAETYAHFIIKTADSAEIYGHAEIQHPDSADLYASFYRGGESLQDLYSNTEIRHPDSAELYAKLDVEPVQASAELYGQVSVRHPASQELSARFAVGKGPGSQDLLARFEVGQGAVDLPGVFELVNVASQDLLGKVVITRSVELYAKFIVTRQGAVQDLPASFSVGQNSENLWGSTIVQQSVQINLYCSFIVKHPGTPVELYGHAIIRQPASAEAYAHLVARNTGTQDLLCRFHIGDVRDLYAHFVTGIKDSVIILAVDDLASYFLTYVKGIGEGFISEPVVVDDGSIKVIGANSFRITSNYEAGGYKEIKFGWNTEGGMLDIEDVGGYITVPGQIAVYVDDPEGWGGAYFNRE</sequence>
<comment type="caution">
    <text evidence="1">The sequence shown here is derived from an EMBL/GenBank/DDBJ whole genome shotgun (WGS) entry which is preliminary data.</text>
</comment>
<dbReference type="AlphaFoldDB" id="A0A0F9KTA2"/>